<evidence type="ECO:0000313" key="3">
    <source>
        <dbReference type="EMBL" id="CAF0705341.1"/>
    </source>
</evidence>
<evidence type="ECO:0000256" key="2">
    <source>
        <dbReference type="SAM" id="SignalP"/>
    </source>
</evidence>
<keyword evidence="4" id="KW-1185">Reference proteome</keyword>
<dbReference type="AlphaFoldDB" id="A0A813LVW9"/>
<accession>A0A813LVW9</accession>
<feature type="region of interest" description="Disordered" evidence="1">
    <location>
        <begin position="77"/>
        <end position="103"/>
    </location>
</feature>
<gene>
    <name evidence="3" type="ORF">OXX778_LOCUS242</name>
</gene>
<feature type="signal peptide" evidence="2">
    <location>
        <begin position="1"/>
        <end position="21"/>
    </location>
</feature>
<dbReference type="EMBL" id="CAJNOC010000011">
    <property type="protein sequence ID" value="CAF0705341.1"/>
    <property type="molecule type" value="Genomic_DNA"/>
</dbReference>
<dbReference type="OrthoDB" id="10581861at2759"/>
<protein>
    <submittedName>
        <fullName evidence="3">Uncharacterized protein</fullName>
    </submittedName>
</protein>
<sequence>MKNFFFIIVISVSVLINQLECVDTEKTNNKNDRLQSVLGDLLSIVRKASDVKFGDLSKILSSLRSGLMDNSVVNDSVEKDHHDDDEDEHHHDSEHHENMLKEKRDLIDDEVDDVVLLLRKALKNLLDDSPSKSSTTKKIEVSTKKPQLKATKAPNTNLQATESIVPENIFENNKPSLSDQINNSKFVKILKLTLNTLLSDTHIDENQKVFKD</sequence>
<feature type="region of interest" description="Disordered" evidence="1">
    <location>
        <begin position="129"/>
        <end position="155"/>
    </location>
</feature>
<keyword evidence="2" id="KW-0732">Signal</keyword>
<dbReference type="Proteomes" id="UP000663879">
    <property type="component" value="Unassembled WGS sequence"/>
</dbReference>
<organism evidence="3 4">
    <name type="scientific">Brachionus calyciflorus</name>
    <dbReference type="NCBI Taxonomy" id="104777"/>
    <lineage>
        <taxon>Eukaryota</taxon>
        <taxon>Metazoa</taxon>
        <taxon>Spiralia</taxon>
        <taxon>Gnathifera</taxon>
        <taxon>Rotifera</taxon>
        <taxon>Eurotatoria</taxon>
        <taxon>Monogononta</taxon>
        <taxon>Pseudotrocha</taxon>
        <taxon>Ploima</taxon>
        <taxon>Brachionidae</taxon>
        <taxon>Brachionus</taxon>
    </lineage>
</organism>
<evidence type="ECO:0000256" key="1">
    <source>
        <dbReference type="SAM" id="MobiDB-lite"/>
    </source>
</evidence>
<proteinExistence type="predicted"/>
<reference evidence="3" key="1">
    <citation type="submission" date="2021-02" db="EMBL/GenBank/DDBJ databases">
        <authorList>
            <person name="Nowell W R."/>
        </authorList>
    </citation>
    <scope>NUCLEOTIDE SEQUENCE</scope>
    <source>
        <strain evidence="3">Ploen Becks lab</strain>
    </source>
</reference>
<evidence type="ECO:0000313" key="4">
    <source>
        <dbReference type="Proteomes" id="UP000663879"/>
    </source>
</evidence>
<feature type="chain" id="PRO_5032822388" evidence="2">
    <location>
        <begin position="22"/>
        <end position="212"/>
    </location>
</feature>
<name>A0A813LVW9_9BILA</name>
<comment type="caution">
    <text evidence="3">The sequence shown here is derived from an EMBL/GenBank/DDBJ whole genome shotgun (WGS) entry which is preliminary data.</text>
</comment>